<name>X0S7W3_9ZZZZ</name>
<protein>
    <submittedName>
        <fullName evidence="1">Uncharacterized protein</fullName>
    </submittedName>
</protein>
<reference evidence="1" key="1">
    <citation type="journal article" date="2014" name="Front. Microbiol.">
        <title>High frequency of phylogenetically diverse reductive dehalogenase-homologous genes in deep subseafloor sedimentary metagenomes.</title>
        <authorList>
            <person name="Kawai M."/>
            <person name="Futagami T."/>
            <person name="Toyoda A."/>
            <person name="Takaki Y."/>
            <person name="Nishi S."/>
            <person name="Hori S."/>
            <person name="Arai W."/>
            <person name="Tsubouchi T."/>
            <person name="Morono Y."/>
            <person name="Uchiyama I."/>
            <person name="Ito T."/>
            <person name="Fujiyama A."/>
            <person name="Inagaki F."/>
            <person name="Takami H."/>
        </authorList>
    </citation>
    <scope>NUCLEOTIDE SEQUENCE</scope>
    <source>
        <strain evidence="1">Expedition CK06-06</strain>
    </source>
</reference>
<organism evidence="1">
    <name type="scientific">marine sediment metagenome</name>
    <dbReference type="NCBI Taxonomy" id="412755"/>
    <lineage>
        <taxon>unclassified sequences</taxon>
        <taxon>metagenomes</taxon>
        <taxon>ecological metagenomes</taxon>
    </lineage>
</organism>
<gene>
    <name evidence="1" type="ORF">S01H1_03372</name>
</gene>
<sequence length="74" mass="8354">MLDDGLIDWLEKGHLSSSIRPRASSADNSNETFQSYIMKRGIEFESRVVEYINQNIVPVVSVADFYSLDGVNKT</sequence>
<accession>X0S7W3</accession>
<dbReference type="AlphaFoldDB" id="X0S7W3"/>
<evidence type="ECO:0000313" key="1">
    <source>
        <dbReference type="EMBL" id="GAF77094.1"/>
    </source>
</evidence>
<proteinExistence type="predicted"/>
<dbReference type="EMBL" id="BARS01001846">
    <property type="protein sequence ID" value="GAF77094.1"/>
    <property type="molecule type" value="Genomic_DNA"/>
</dbReference>
<feature type="non-terminal residue" evidence="1">
    <location>
        <position position="74"/>
    </location>
</feature>
<comment type="caution">
    <text evidence="1">The sequence shown here is derived from an EMBL/GenBank/DDBJ whole genome shotgun (WGS) entry which is preliminary data.</text>
</comment>